<dbReference type="Proteomes" id="UP000198569">
    <property type="component" value="Unassembled WGS sequence"/>
</dbReference>
<dbReference type="InterPro" id="IPR009061">
    <property type="entry name" value="DNA-bd_dom_put_sf"/>
</dbReference>
<dbReference type="InterPro" id="IPR036594">
    <property type="entry name" value="Meth_synthase_dom"/>
</dbReference>
<dbReference type="InterPro" id="IPR047057">
    <property type="entry name" value="MerR_fam"/>
</dbReference>
<evidence type="ECO:0000256" key="1">
    <source>
        <dbReference type="ARBA" id="ARBA00022491"/>
    </source>
</evidence>
<keyword evidence="7" id="KW-1185">Reference proteome</keyword>
<dbReference type="Pfam" id="PF02607">
    <property type="entry name" value="B12-binding_2"/>
    <property type="match status" value="1"/>
</dbReference>
<dbReference type="RefSeq" id="WP_091433571.1">
    <property type="nucleotide sequence ID" value="NZ_FNMV01000011.1"/>
</dbReference>
<evidence type="ECO:0000256" key="2">
    <source>
        <dbReference type="ARBA" id="ARBA00023015"/>
    </source>
</evidence>
<dbReference type="GO" id="GO:0003700">
    <property type="term" value="F:DNA-binding transcription factor activity"/>
    <property type="evidence" value="ECO:0007669"/>
    <property type="project" value="InterPro"/>
</dbReference>
<dbReference type="InterPro" id="IPR003759">
    <property type="entry name" value="Cbl-bd_cap"/>
</dbReference>
<protein>
    <submittedName>
        <fullName evidence="6">B12 binding domain-containing protein</fullName>
    </submittedName>
</protein>
<dbReference type="CDD" id="cd01104">
    <property type="entry name" value="HTH_MlrA-CarA"/>
    <property type="match status" value="1"/>
</dbReference>
<keyword evidence="3" id="KW-0238">DNA-binding</keyword>
<name>A0A1H3CA98_9FLAO</name>
<evidence type="ECO:0000256" key="4">
    <source>
        <dbReference type="ARBA" id="ARBA00023163"/>
    </source>
</evidence>
<dbReference type="Gene3D" id="1.10.1660.10">
    <property type="match status" value="1"/>
</dbReference>
<evidence type="ECO:0000313" key="7">
    <source>
        <dbReference type="Proteomes" id="UP000198569"/>
    </source>
</evidence>
<dbReference type="OrthoDB" id="9800334at2"/>
<evidence type="ECO:0000259" key="5">
    <source>
        <dbReference type="PROSITE" id="PS50937"/>
    </source>
</evidence>
<keyword evidence="2" id="KW-0805">Transcription regulation</keyword>
<evidence type="ECO:0000256" key="3">
    <source>
        <dbReference type="ARBA" id="ARBA00023125"/>
    </source>
</evidence>
<dbReference type="InterPro" id="IPR000551">
    <property type="entry name" value="MerR-type_HTH_dom"/>
</dbReference>
<dbReference type="GO" id="GO:0003677">
    <property type="term" value="F:DNA binding"/>
    <property type="evidence" value="ECO:0007669"/>
    <property type="project" value="UniProtKB-KW"/>
</dbReference>
<gene>
    <name evidence="6" type="ORF">SAMN05444338_11139</name>
</gene>
<evidence type="ECO:0000313" key="6">
    <source>
        <dbReference type="EMBL" id="SDX50439.1"/>
    </source>
</evidence>
<dbReference type="SUPFAM" id="SSF46955">
    <property type="entry name" value="Putative DNA-binding domain"/>
    <property type="match status" value="1"/>
</dbReference>
<accession>A0A1H3CA98</accession>
<keyword evidence="1" id="KW-0678">Repressor</keyword>
<proteinExistence type="predicted"/>
<dbReference type="STRING" id="229203.SAMN05444338_11139"/>
<dbReference type="SMART" id="SM00422">
    <property type="entry name" value="HTH_MERR"/>
    <property type="match status" value="1"/>
</dbReference>
<sequence length="298" mass="34838">MNNVKSVFSIKDLENLSGIKAHTIRIWEKRYNVLQPMRTDTNIRLYDLASLQKLLNITLLHDYGYKISKIASYSENEIPSLVREIISSKNAKSHAISAFKMAMMNYDEELFLNTYNWLIAEKSFKEVFHEVFIPLLEELGLLWQTDTITPAHEHFISYLIKQKLLTNTEKLQGFKRTKVDTVFVLSLPMNEIHELGLMYLNYEILLHGYKTIYLGESMPIDNLKDLKKHFHSIVFVSYLTVQPEKDAVNEYVQQMEEELLDENTELWYLGRLAEFIEKEGKSDKIAVFGSISELIEKL</sequence>
<organism evidence="6 7">
    <name type="scientific">Flavobacterium degerlachei</name>
    <dbReference type="NCBI Taxonomy" id="229203"/>
    <lineage>
        <taxon>Bacteria</taxon>
        <taxon>Pseudomonadati</taxon>
        <taxon>Bacteroidota</taxon>
        <taxon>Flavobacteriia</taxon>
        <taxon>Flavobacteriales</taxon>
        <taxon>Flavobacteriaceae</taxon>
        <taxon>Flavobacterium</taxon>
    </lineage>
</organism>
<reference evidence="7" key="1">
    <citation type="submission" date="2016-10" db="EMBL/GenBank/DDBJ databases">
        <authorList>
            <person name="Varghese N."/>
            <person name="Submissions S."/>
        </authorList>
    </citation>
    <scope>NUCLEOTIDE SEQUENCE [LARGE SCALE GENOMIC DNA]</scope>
    <source>
        <strain evidence="7">DSM 15718</strain>
    </source>
</reference>
<dbReference type="AlphaFoldDB" id="A0A1H3CA98"/>
<dbReference type="PANTHER" id="PTHR30204">
    <property type="entry name" value="REDOX-CYCLING DRUG-SENSING TRANSCRIPTIONAL ACTIVATOR SOXR"/>
    <property type="match status" value="1"/>
</dbReference>
<feature type="domain" description="HTH merR-type" evidence="5">
    <location>
        <begin position="7"/>
        <end position="76"/>
    </location>
</feature>
<dbReference type="PROSITE" id="PS50937">
    <property type="entry name" value="HTH_MERR_2"/>
    <property type="match status" value="1"/>
</dbReference>
<dbReference type="Gene3D" id="3.40.50.280">
    <property type="entry name" value="Cobalamin-binding domain"/>
    <property type="match status" value="1"/>
</dbReference>
<keyword evidence="4" id="KW-0804">Transcription</keyword>
<dbReference type="Pfam" id="PF13411">
    <property type="entry name" value="MerR_1"/>
    <property type="match status" value="1"/>
</dbReference>
<dbReference type="PANTHER" id="PTHR30204:SF69">
    <property type="entry name" value="MERR-FAMILY TRANSCRIPTIONAL REGULATOR"/>
    <property type="match status" value="1"/>
</dbReference>
<dbReference type="Gene3D" id="1.10.1240.10">
    <property type="entry name" value="Methionine synthase domain"/>
    <property type="match status" value="1"/>
</dbReference>
<dbReference type="EMBL" id="FNMV01000011">
    <property type="protein sequence ID" value="SDX50439.1"/>
    <property type="molecule type" value="Genomic_DNA"/>
</dbReference>